<keyword evidence="3" id="KW-0804">Transcription</keyword>
<dbReference type="PROSITE" id="PS50014">
    <property type="entry name" value="BROMODOMAIN_2"/>
    <property type="match status" value="1"/>
</dbReference>
<dbReference type="Pfam" id="PF05899">
    <property type="entry name" value="Cupin_3"/>
    <property type="match status" value="1"/>
</dbReference>
<dbReference type="Pfam" id="PF00439">
    <property type="entry name" value="Bromodomain"/>
    <property type="match status" value="1"/>
</dbReference>
<keyword evidence="5" id="KW-0175">Coiled coil</keyword>
<feature type="region of interest" description="Disordered" evidence="6">
    <location>
        <begin position="673"/>
        <end position="695"/>
    </location>
</feature>
<dbReference type="InterPro" id="IPR037377">
    <property type="entry name" value="GTE_bromo"/>
</dbReference>
<feature type="region of interest" description="Disordered" evidence="6">
    <location>
        <begin position="762"/>
        <end position="860"/>
    </location>
</feature>
<evidence type="ECO:0000313" key="10">
    <source>
        <dbReference type="Proteomes" id="UP001604277"/>
    </source>
</evidence>
<dbReference type="PANTHER" id="PTHR45926">
    <property type="entry name" value="OSJNBA0053K19.4 PROTEIN"/>
    <property type="match status" value="1"/>
</dbReference>
<sequence length="860" mass="97271">MASIVSTPAFKTFSINKGSREYRHSSATRGQCQGIRAMRMEKPLEELYNVRVERNVSKERLTELGISKWSMWKTGKCKLPWDWHVDQLVYIEEGEVRVVPEGSERYMQFVAGDLVRYPKWLEADLWFNGFYQERYSFRAYATAKHENINDSVQKEYLQTVGDKDVIFSPQRLQEQPLHREQTPSPPLLADGAYSSQHHLEEQPRHEKQLPLQQEDNALIQKREQEGSETDQQNLGVSSPLCGGNELQNLRESSPVPSGNETQNPIEVSRLTTENSPQNLRQSLPLPSANELPNGRELSPPQLPRGNEPHNDEEPIPEPPSLPIGNGPVNVNGVVMPLAITRVHDRVKFNLSQVTPKNEVRELREQLQSELDQVRSLVKQLEAKQLQLADDNSNINNGNINSNGTYRAAVGGNLGQYDQSLPKYVGNDAVERRALVRVHSEVGSVGHPETRPIGLARVNSDVGAVRHQEPRLYNRQLSVSVMENHHRAHDFVEKEKRTPKANQYYRNSEFLLGKDRLPPENNKRLKTSNGRKHGRETEHAFGFGFGFDKNRNQVFRSCSNLLQRLMKHKHGWVFNEPVDAKELGLHDYHDIIKHPMDLGTIKNRLSQDWYKSPREFAEDVRIVFCNAMTYNPKGQDVHVMAEQLSQIFEERWAMIETESVSMSTPMSIDPKMQHSHVVRTPVPKKPKAKDPNKRDMTYEEKQRLSTNLQSLPSEKLDAIVQIIKKRNTTLSQQDDEIEVDIDHVDPETLWELDRFVSNYKKNLSKHKRKAELAQQARAEATGTTPMIRTTPEVPEALKGSGTGAEKSSSLPSAAQGEKQGYNASRSSSSSSSSSDSGSSSSDSDSDSSSADGSDAGQSPRT</sequence>
<evidence type="ECO:0000259" key="8">
    <source>
        <dbReference type="PROSITE" id="PS51525"/>
    </source>
</evidence>
<dbReference type="CDD" id="cd05506">
    <property type="entry name" value="Bromo_plant1"/>
    <property type="match status" value="1"/>
</dbReference>
<feature type="domain" description="NET" evidence="8">
    <location>
        <begin position="685"/>
        <end position="766"/>
    </location>
</feature>
<feature type="compositionally biased region" description="Basic residues" evidence="6">
    <location>
        <begin position="523"/>
        <end position="532"/>
    </location>
</feature>
<dbReference type="InterPro" id="IPR014710">
    <property type="entry name" value="RmlC-like_jellyroll"/>
</dbReference>
<dbReference type="SUPFAM" id="SSF47370">
    <property type="entry name" value="Bromodomain"/>
    <property type="match status" value="1"/>
</dbReference>
<organism evidence="9 10">
    <name type="scientific">Forsythia ovata</name>
    <dbReference type="NCBI Taxonomy" id="205694"/>
    <lineage>
        <taxon>Eukaryota</taxon>
        <taxon>Viridiplantae</taxon>
        <taxon>Streptophyta</taxon>
        <taxon>Embryophyta</taxon>
        <taxon>Tracheophyta</taxon>
        <taxon>Spermatophyta</taxon>
        <taxon>Magnoliopsida</taxon>
        <taxon>eudicotyledons</taxon>
        <taxon>Gunneridae</taxon>
        <taxon>Pentapetalae</taxon>
        <taxon>asterids</taxon>
        <taxon>lamiids</taxon>
        <taxon>Lamiales</taxon>
        <taxon>Oleaceae</taxon>
        <taxon>Forsythieae</taxon>
        <taxon>Forsythia</taxon>
    </lineage>
</organism>
<evidence type="ECO:0000256" key="2">
    <source>
        <dbReference type="ARBA" id="ARBA00023117"/>
    </source>
</evidence>
<dbReference type="Proteomes" id="UP001604277">
    <property type="component" value="Unassembled WGS sequence"/>
</dbReference>
<dbReference type="PROSITE" id="PS00633">
    <property type="entry name" value="BROMODOMAIN_1"/>
    <property type="match status" value="1"/>
</dbReference>
<keyword evidence="1" id="KW-0805">Transcription regulation</keyword>
<dbReference type="InterPro" id="IPR038336">
    <property type="entry name" value="NET_sf"/>
</dbReference>
<evidence type="ECO:0000313" key="9">
    <source>
        <dbReference type="EMBL" id="KAL2472793.1"/>
    </source>
</evidence>
<dbReference type="InterPro" id="IPR027353">
    <property type="entry name" value="NET_dom"/>
</dbReference>
<evidence type="ECO:0000256" key="4">
    <source>
        <dbReference type="PROSITE-ProRule" id="PRU00035"/>
    </source>
</evidence>
<dbReference type="PRINTS" id="PR00503">
    <property type="entry name" value="BROMODOMAIN"/>
</dbReference>
<keyword evidence="2 4" id="KW-0103">Bromodomain</keyword>
<gene>
    <name evidence="9" type="ORF">Fot_48529</name>
</gene>
<evidence type="ECO:0000259" key="7">
    <source>
        <dbReference type="PROSITE" id="PS50014"/>
    </source>
</evidence>
<dbReference type="InterPro" id="IPR018359">
    <property type="entry name" value="Bromodomain_CS"/>
</dbReference>
<feature type="region of interest" description="Disordered" evidence="6">
    <location>
        <begin position="170"/>
        <end position="327"/>
    </location>
</feature>
<dbReference type="InterPro" id="IPR011051">
    <property type="entry name" value="RmlC_Cupin_sf"/>
</dbReference>
<evidence type="ECO:0000256" key="6">
    <source>
        <dbReference type="SAM" id="MobiDB-lite"/>
    </source>
</evidence>
<feature type="region of interest" description="Disordered" evidence="6">
    <location>
        <begin position="512"/>
        <end position="532"/>
    </location>
</feature>
<dbReference type="AlphaFoldDB" id="A0ABD1QB12"/>
<feature type="compositionally biased region" description="Basic and acidic residues" evidence="6">
    <location>
        <begin position="197"/>
        <end position="208"/>
    </location>
</feature>
<proteinExistence type="predicted"/>
<evidence type="ECO:0000256" key="5">
    <source>
        <dbReference type="SAM" id="Coils"/>
    </source>
</evidence>
<keyword evidence="10" id="KW-1185">Reference proteome</keyword>
<dbReference type="InterPro" id="IPR036427">
    <property type="entry name" value="Bromodomain-like_sf"/>
</dbReference>
<name>A0ABD1QB12_9LAMI</name>
<feature type="compositionally biased region" description="Basic residues" evidence="6">
    <location>
        <begin position="673"/>
        <end position="686"/>
    </location>
</feature>
<feature type="compositionally biased region" description="Polar residues" evidence="6">
    <location>
        <begin position="245"/>
        <end position="281"/>
    </location>
</feature>
<dbReference type="CDD" id="cd02227">
    <property type="entry name" value="cupin_TM1112-like"/>
    <property type="match status" value="1"/>
</dbReference>
<dbReference type="Pfam" id="PF17035">
    <property type="entry name" value="BET"/>
    <property type="match status" value="1"/>
</dbReference>
<comment type="caution">
    <text evidence="9">The sequence shown here is derived from an EMBL/GenBank/DDBJ whole genome shotgun (WGS) entry which is preliminary data.</text>
</comment>
<dbReference type="SMART" id="SM00297">
    <property type="entry name" value="BROMO"/>
    <property type="match status" value="1"/>
</dbReference>
<feature type="coiled-coil region" evidence="5">
    <location>
        <begin position="356"/>
        <end position="390"/>
    </location>
</feature>
<feature type="domain" description="Bromo" evidence="7">
    <location>
        <begin position="565"/>
        <end position="637"/>
    </location>
</feature>
<dbReference type="PROSITE" id="PS51525">
    <property type="entry name" value="NET"/>
    <property type="match status" value="1"/>
</dbReference>
<feature type="compositionally biased region" description="Low complexity" evidence="6">
    <location>
        <begin position="822"/>
        <end position="860"/>
    </location>
</feature>
<protein>
    <submittedName>
        <fullName evidence="9">Transcription factor GTE4-like</fullName>
    </submittedName>
</protein>
<evidence type="ECO:0000256" key="3">
    <source>
        <dbReference type="ARBA" id="ARBA00023163"/>
    </source>
</evidence>
<dbReference type="Gene3D" id="1.20.920.10">
    <property type="entry name" value="Bromodomain-like"/>
    <property type="match status" value="1"/>
</dbReference>
<dbReference type="EMBL" id="JBFOLJ010000015">
    <property type="protein sequence ID" value="KAL2472793.1"/>
    <property type="molecule type" value="Genomic_DNA"/>
</dbReference>
<dbReference type="Gene3D" id="2.60.120.10">
    <property type="entry name" value="Jelly Rolls"/>
    <property type="match status" value="1"/>
</dbReference>
<dbReference type="Gene3D" id="1.20.1270.220">
    <property type="match status" value="1"/>
</dbReference>
<accession>A0ABD1QB12</accession>
<dbReference type="InterPro" id="IPR001487">
    <property type="entry name" value="Bromodomain"/>
</dbReference>
<reference evidence="10" key="1">
    <citation type="submission" date="2024-07" db="EMBL/GenBank/DDBJ databases">
        <title>Two chromosome-level genome assemblies of Korean endemic species Abeliophyllum distichum and Forsythia ovata (Oleaceae).</title>
        <authorList>
            <person name="Jang H."/>
        </authorList>
    </citation>
    <scope>NUCLEOTIDE SEQUENCE [LARGE SCALE GENOMIC DNA]</scope>
</reference>
<evidence type="ECO:0000256" key="1">
    <source>
        <dbReference type="ARBA" id="ARBA00023015"/>
    </source>
</evidence>
<dbReference type="InterPro" id="IPR008579">
    <property type="entry name" value="UGlyAH_Cupin_dom"/>
</dbReference>
<feature type="compositionally biased region" description="Basic and acidic residues" evidence="6">
    <location>
        <begin position="512"/>
        <end position="522"/>
    </location>
</feature>
<dbReference type="SUPFAM" id="SSF51182">
    <property type="entry name" value="RmlC-like cupins"/>
    <property type="match status" value="1"/>
</dbReference>